<evidence type="ECO:0000256" key="3">
    <source>
        <dbReference type="ARBA" id="ARBA00022989"/>
    </source>
</evidence>
<evidence type="ECO:0000313" key="7">
    <source>
        <dbReference type="Proteomes" id="UP000184073"/>
    </source>
</evidence>
<organism evidence="6 7">
    <name type="scientific">Aspergillus versicolor CBS 583.65</name>
    <dbReference type="NCBI Taxonomy" id="1036611"/>
    <lineage>
        <taxon>Eukaryota</taxon>
        <taxon>Fungi</taxon>
        <taxon>Dikarya</taxon>
        <taxon>Ascomycota</taxon>
        <taxon>Pezizomycotina</taxon>
        <taxon>Eurotiomycetes</taxon>
        <taxon>Eurotiomycetidae</taxon>
        <taxon>Eurotiales</taxon>
        <taxon>Aspergillaceae</taxon>
        <taxon>Aspergillus</taxon>
        <taxon>Aspergillus subgen. Nidulantes</taxon>
    </lineage>
</organism>
<dbReference type="InterPro" id="IPR036259">
    <property type="entry name" value="MFS_trans_sf"/>
</dbReference>
<reference evidence="7" key="1">
    <citation type="journal article" date="2017" name="Genome Biol.">
        <title>Comparative genomics reveals high biological diversity and specific adaptations in the industrially and medically important fungal genus Aspergillus.</title>
        <authorList>
            <person name="de Vries R.P."/>
            <person name="Riley R."/>
            <person name="Wiebenga A."/>
            <person name="Aguilar-Osorio G."/>
            <person name="Amillis S."/>
            <person name="Uchima C.A."/>
            <person name="Anderluh G."/>
            <person name="Asadollahi M."/>
            <person name="Askin M."/>
            <person name="Barry K."/>
            <person name="Battaglia E."/>
            <person name="Bayram O."/>
            <person name="Benocci T."/>
            <person name="Braus-Stromeyer S.A."/>
            <person name="Caldana C."/>
            <person name="Canovas D."/>
            <person name="Cerqueira G.C."/>
            <person name="Chen F."/>
            <person name="Chen W."/>
            <person name="Choi C."/>
            <person name="Clum A."/>
            <person name="Dos Santos R.A."/>
            <person name="Damasio A.R."/>
            <person name="Diallinas G."/>
            <person name="Emri T."/>
            <person name="Fekete E."/>
            <person name="Flipphi M."/>
            <person name="Freyberg S."/>
            <person name="Gallo A."/>
            <person name="Gournas C."/>
            <person name="Habgood R."/>
            <person name="Hainaut M."/>
            <person name="Harispe M.L."/>
            <person name="Henrissat B."/>
            <person name="Hilden K.S."/>
            <person name="Hope R."/>
            <person name="Hossain A."/>
            <person name="Karabika E."/>
            <person name="Karaffa L."/>
            <person name="Karanyi Z."/>
            <person name="Krasevec N."/>
            <person name="Kuo A."/>
            <person name="Kusch H."/>
            <person name="LaButti K."/>
            <person name="Lagendijk E.L."/>
            <person name="Lapidus A."/>
            <person name="Levasseur A."/>
            <person name="Lindquist E."/>
            <person name="Lipzen A."/>
            <person name="Logrieco A.F."/>
            <person name="MacCabe A."/>
            <person name="Maekelae M.R."/>
            <person name="Malavazi I."/>
            <person name="Melin P."/>
            <person name="Meyer V."/>
            <person name="Mielnichuk N."/>
            <person name="Miskei M."/>
            <person name="Molnar A.P."/>
            <person name="Mule G."/>
            <person name="Ngan C.Y."/>
            <person name="Orejas M."/>
            <person name="Orosz E."/>
            <person name="Ouedraogo J.P."/>
            <person name="Overkamp K.M."/>
            <person name="Park H.-S."/>
            <person name="Perrone G."/>
            <person name="Piumi F."/>
            <person name="Punt P.J."/>
            <person name="Ram A.F."/>
            <person name="Ramon A."/>
            <person name="Rauscher S."/>
            <person name="Record E."/>
            <person name="Riano-Pachon D.M."/>
            <person name="Robert V."/>
            <person name="Roehrig J."/>
            <person name="Ruller R."/>
            <person name="Salamov A."/>
            <person name="Salih N.S."/>
            <person name="Samson R.A."/>
            <person name="Sandor E."/>
            <person name="Sanguinetti M."/>
            <person name="Schuetze T."/>
            <person name="Sepcic K."/>
            <person name="Shelest E."/>
            <person name="Sherlock G."/>
            <person name="Sophianopoulou V."/>
            <person name="Squina F.M."/>
            <person name="Sun H."/>
            <person name="Susca A."/>
            <person name="Todd R.B."/>
            <person name="Tsang A."/>
            <person name="Unkles S.E."/>
            <person name="van de Wiele N."/>
            <person name="van Rossen-Uffink D."/>
            <person name="Oliveira J.V."/>
            <person name="Vesth T.C."/>
            <person name="Visser J."/>
            <person name="Yu J.-H."/>
            <person name="Zhou M."/>
            <person name="Andersen M.R."/>
            <person name="Archer D.B."/>
            <person name="Baker S.E."/>
            <person name="Benoit I."/>
            <person name="Brakhage A.A."/>
            <person name="Braus G.H."/>
            <person name="Fischer R."/>
            <person name="Frisvad J.C."/>
            <person name="Goldman G.H."/>
            <person name="Houbraken J."/>
            <person name="Oakley B."/>
            <person name="Pocsi I."/>
            <person name="Scazzocchio C."/>
            <person name="Seiboth B."/>
            <person name="vanKuyk P.A."/>
            <person name="Wortman J."/>
            <person name="Dyer P.S."/>
            <person name="Grigoriev I.V."/>
        </authorList>
    </citation>
    <scope>NUCLEOTIDE SEQUENCE [LARGE SCALE GENOMIC DNA]</scope>
    <source>
        <strain evidence="7">CBS 583.65</strain>
    </source>
</reference>
<dbReference type="RefSeq" id="XP_040668841.1">
    <property type="nucleotide sequence ID" value="XM_040812617.1"/>
</dbReference>
<dbReference type="OrthoDB" id="194139at2759"/>
<feature type="transmembrane region" description="Helical" evidence="5">
    <location>
        <begin position="310"/>
        <end position="331"/>
    </location>
</feature>
<gene>
    <name evidence="6" type="ORF">ASPVEDRAFT_42597</name>
</gene>
<dbReference type="Proteomes" id="UP000184073">
    <property type="component" value="Unassembled WGS sequence"/>
</dbReference>
<evidence type="ECO:0000256" key="5">
    <source>
        <dbReference type="SAM" id="Phobius"/>
    </source>
</evidence>
<keyword evidence="7" id="KW-1185">Reference proteome</keyword>
<sequence length="471" mass="50433">MAHETTPLLHPGKHNHQAHWILILLCIVIVTIDFGSALSAAPQTQILEDIVCRALHRDAVISASTCKGADVQSELALINGWKETFDQIPGIIIALPYGFMADRVGRKQVAMLSMLGLTLQEVAVRIICWHSPTISPRAIWFTSVFQLCGGGAQIASSMVFTIMSDIFPVDKRTNKFFMLQAAMLVTEIVGSPISAWLMTISSPWLPYLLGLFCEFLALTAFLAIPETLPGKLDSDYSHTADDTNRAENKRVRVIKLATTQMLRVKQLIWGNRNVLAITAAFFSATAGIQAKGLVLQFASKKFSWSMGEASLLFSLKGIINLVLLLAILPALSEQLQTRFGPARRDLLIAQGSALFPVFGFTLMGFASHPALFSTGMTILALGSGFYAALRSLASSLVPETQAGLLNTTIGLVQGVGGMVAGPALAGAFSYGMKLGGPWIGLPYFVAAVLFTGAGLGICGVTLSNAPDDGFV</sequence>
<dbReference type="GO" id="GO:0016020">
    <property type="term" value="C:membrane"/>
    <property type="evidence" value="ECO:0007669"/>
    <property type="project" value="UniProtKB-SubCell"/>
</dbReference>
<evidence type="ECO:0008006" key="8">
    <source>
        <dbReference type="Google" id="ProtNLM"/>
    </source>
</evidence>
<keyword evidence="3 5" id="KW-1133">Transmembrane helix</keyword>
<evidence type="ECO:0000313" key="6">
    <source>
        <dbReference type="EMBL" id="OJJ03079.1"/>
    </source>
</evidence>
<feature type="transmembrane region" description="Helical" evidence="5">
    <location>
        <begin position="20"/>
        <end position="41"/>
    </location>
</feature>
<feature type="transmembrane region" description="Helical" evidence="5">
    <location>
        <begin position="371"/>
        <end position="389"/>
    </location>
</feature>
<feature type="transmembrane region" description="Helical" evidence="5">
    <location>
        <begin position="204"/>
        <end position="224"/>
    </location>
</feature>
<dbReference type="SUPFAM" id="SSF103473">
    <property type="entry name" value="MFS general substrate transporter"/>
    <property type="match status" value="1"/>
</dbReference>
<accession>A0A1L9PNI2</accession>
<name>A0A1L9PNI2_ASPVE</name>
<evidence type="ECO:0000256" key="2">
    <source>
        <dbReference type="ARBA" id="ARBA00022692"/>
    </source>
</evidence>
<dbReference type="PANTHER" id="PTHR23507">
    <property type="entry name" value="ZGC:174356"/>
    <property type="match status" value="1"/>
</dbReference>
<evidence type="ECO:0000256" key="1">
    <source>
        <dbReference type="ARBA" id="ARBA00004141"/>
    </source>
</evidence>
<feature type="transmembrane region" description="Helical" evidence="5">
    <location>
        <begin position="176"/>
        <end position="198"/>
    </location>
</feature>
<dbReference type="GO" id="GO:0022857">
    <property type="term" value="F:transmembrane transporter activity"/>
    <property type="evidence" value="ECO:0007669"/>
    <property type="project" value="InterPro"/>
</dbReference>
<feature type="non-terminal residue" evidence="6">
    <location>
        <position position="1"/>
    </location>
</feature>
<dbReference type="InterPro" id="IPR011701">
    <property type="entry name" value="MFS"/>
</dbReference>
<evidence type="ECO:0000256" key="4">
    <source>
        <dbReference type="ARBA" id="ARBA00023136"/>
    </source>
</evidence>
<comment type="subcellular location">
    <subcellularLocation>
        <location evidence="1">Membrane</location>
        <topology evidence="1">Multi-pass membrane protein</topology>
    </subcellularLocation>
</comment>
<dbReference type="Pfam" id="PF07690">
    <property type="entry name" value="MFS_1"/>
    <property type="match status" value="1"/>
</dbReference>
<protein>
    <recommendedName>
        <fullName evidence="8">Major facilitator superfamily (MFS) profile domain-containing protein</fullName>
    </recommendedName>
</protein>
<proteinExistence type="predicted"/>
<dbReference type="Gene3D" id="1.20.1250.20">
    <property type="entry name" value="MFS general substrate transporter like domains"/>
    <property type="match status" value="1"/>
</dbReference>
<dbReference type="VEuPathDB" id="FungiDB:ASPVEDRAFT_42597"/>
<keyword evidence="4 5" id="KW-0472">Membrane</keyword>
<feature type="transmembrane region" description="Helical" evidence="5">
    <location>
        <begin position="443"/>
        <end position="462"/>
    </location>
</feature>
<dbReference type="AlphaFoldDB" id="A0A1L9PNI2"/>
<keyword evidence="2 5" id="KW-0812">Transmembrane</keyword>
<dbReference type="EMBL" id="KV878130">
    <property type="protein sequence ID" value="OJJ03079.1"/>
    <property type="molecule type" value="Genomic_DNA"/>
</dbReference>
<feature type="transmembrane region" description="Helical" evidence="5">
    <location>
        <begin position="410"/>
        <end position="431"/>
    </location>
</feature>
<dbReference type="PANTHER" id="PTHR23507:SF1">
    <property type="entry name" value="FI18259P1-RELATED"/>
    <property type="match status" value="1"/>
</dbReference>
<feature type="transmembrane region" description="Helical" evidence="5">
    <location>
        <begin position="273"/>
        <end position="290"/>
    </location>
</feature>
<feature type="transmembrane region" description="Helical" evidence="5">
    <location>
        <begin position="346"/>
        <end position="365"/>
    </location>
</feature>
<dbReference type="GeneID" id="63728128"/>
<feature type="transmembrane region" description="Helical" evidence="5">
    <location>
        <begin position="139"/>
        <end position="164"/>
    </location>
</feature>